<evidence type="ECO:0000313" key="8">
    <source>
        <dbReference type="Proteomes" id="UP001439008"/>
    </source>
</evidence>
<evidence type="ECO:0000256" key="5">
    <source>
        <dbReference type="ARBA" id="ARBA00023136"/>
    </source>
</evidence>
<keyword evidence="3 6" id="KW-0812">Transmembrane</keyword>
<evidence type="ECO:0000256" key="4">
    <source>
        <dbReference type="ARBA" id="ARBA00022989"/>
    </source>
</evidence>
<keyword evidence="2 6" id="KW-0813">Transport</keyword>
<evidence type="ECO:0000256" key="3">
    <source>
        <dbReference type="ARBA" id="ARBA00022692"/>
    </source>
</evidence>
<evidence type="ECO:0000256" key="2">
    <source>
        <dbReference type="ARBA" id="ARBA00022448"/>
    </source>
</evidence>
<comment type="caution">
    <text evidence="6">Lacks conserved residue(s) required for the propagation of feature annotation.</text>
</comment>
<comment type="subcellular location">
    <subcellularLocation>
        <location evidence="1 6">Membrane</location>
        <topology evidence="1 6">Multi-pass membrane protein</topology>
    </subcellularLocation>
</comment>
<keyword evidence="4 6" id="KW-1133">Transmembrane helix</keyword>
<keyword evidence="6" id="KW-0769">Symport</keyword>
<dbReference type="Proteomes" id="UP001439008">
    <property type="component" value="Unassembled WGS sequence"/>
</dbReference>
<proteinExistence type="inferred from homology"/>
<sequence length="162" mass="18487">SICYYLLTSFFAATMGLIFANIIKPGSREVLCALETSARIERKFEEKSFIDSIISLFKMTIPSNVLKAILESNILAIIFFFLIFGFLLTKYSSSDNLVIFKNTVDVWHDAIIDFVHFIIFLTPVGVFSLIAGQMSRLSDNCILMKLLIYMLVFLGCFYLKIF</sequence>
<feature type="transmembrane region" description="Helical" evidence="6">
    <location>
        <begin position="6"/>
        <end position="23"/>
    </location>
</feature>
<reference evidence="7 8" key="1">
    <citation type="journal article" date="2024" name="BMC Biol.">
        <title>Comparative genomics of Ascetosporea gives new insight into the evolutionary basis for animal parasitism in Rhizaria.</title>
        <authorList>
            <person name="Hiltunen Thoren M."/>
            <person name="Onut-Brannstrom I."/>
            <person name="Alfjorden A."/>
            <person name="Peckova H."/>
            <person name="Swords F."/>
            <person name="Hooper C."/>
            <person name="Holzer A.S."/>
            <person name="Bass D."/>
            <person name="Burki F."/>
        </authorList>
    </citation>
    <scope>NUCLEOTIDE SEQUENCE [LARGE SCALE GENOMIC DNA]</scope>
    <source>
        <strain evidence="7">20-A016</strain>
    </source>
</reference>
<dbReference type="PANTHER" id="PTHR11958:SF63">
    <property type="entry name" value="AMINO ACID TRANSPORTER"/>
    <property type="match status" value="1"/>
</dbReference>
<name>A0ABV2AUI7_9EUKA</name>
<dbReference type="PANTHER" id="PTHR11958">
    <property type="entry name" value="SODIUM/DICARBOXYLATE SYMPORTER-RELATED"/>
    <property type="match status" value="1"/>
</dbReference>
<feature type="transmembrane region" description="Helical" evidence="6">
    <location>
        <begin position="111"/>
        <end position="130"/>
    </location>
</feature>
<dbReference type="InterPro" id="IPR036458">
    <property type="entry name" value="Na:dicarbo_symporter_sf"/>
</dbReference>
<dbReference type="Pfam" id="PF00375">
    <property type="entry name" value="SDF"/>
    <property type="match status" value="1"/>
</dbReference>
<feature type="non-terminal residue" evidence="7">
    <location>
        <position position="1"/>
    </location>
</feature>
<gene>
    <name evidence="7" type="ORF">MHBO_004884</name>
</gene>
<dbReference type="Gene3D" id="1.10.3860.10">
    <property type="entry name" value="Sodium:dicarboxylate symporter"/>
    <property type="match status" value="1"/>
</dbReference>
<comment type="similarity">
    <text evidence="6">Belongs to the dicarboxylate/amino acid:cation symporter (DAACS) (TC 2.A.23) family.</text>
</comment>
<dbReference type="SUPFAM" id="SSF118215">
    <property type="entry name" value="Proton glutamate symport protein"/>
    <property type="match status" value="1"/>
</dbReference>
<feature type="transmembrane region" description="Helical" evidence="6">
    <location>
        <begin position="142"/>
        <end position="161"/>
    </location>
</feature>
<evidence type="ECO:0000313" key="7">
    <source>
        <dbReference type="EMBL" id="MES1923327.1"/>
    </source>
</evidence>
<dbReference type="InterPro" id="IPR050746">
    <property type="entry name" value="DAACS"/>
</dbReference>
<feature type="transmembrane region" description="Helical" evidence="6">
    <location>
        <begin position="68"/>
        <end position="91"/>
    </location>
</feature>
<organism evidence="7 8">
    <name type="scientific">Bonamia ostreae</name>
    <dbReference type="NCBI Taxonomy" id="126728"/>
    <lineage>
        <taxon>Eukaryota</taxon>
        <taxon>Sar</taxon>
        <taxon>Rhizaria</taxon>
        <taxon>Endomyxa</taxon>
        <taxon>Ascetosporea</taxon>
        <taxon>Haplosporida</taxon>
        <taxon>Bonamia</taxon>
    </lineage>
</organism>
<keyword evidence="8" id="KW-1185">Reference proteome</keyword>
<dbReference type="EMBL" id="JBDODL010005634">
    <property type="protein sequence ID" value="MES1923327.1"/>
    <property type="molecule type" value="Genomic_DNA"/>
</dbReference>
<evidence type="ECO:0000256" key="1">
    <source>
        <dbReference type="ARBA" id="ARBA00004141"/>
    </source>
</evidence>
<keyword evidence="5 6" id="KW-0472">Membrane</keyword>
<dbReference type="InterPro" id="IPR001991">
    <property type="entry name" value="Na-dicarboxylate_symporter"/>
</dbReference>
<comment type="caution">
    <text evidence="7">The sequence shown here is derived from an EMBL/GenBank/DDBJ whole genome shotgun (WGS) entry which is preliminary data.</text>
</comment>
<evidence type="ECO:0000256" key="6">
    <source>
        <dbReference type="RuleBase" id="RU361216"/>
    </source>
</evidence>
<accession>A0ABV2AUI7</accession>
<protein>
    <recommendedName>
        <fullName evidence="6">Amino acid transporter</fullName>
    </recommendedName>
</protein>